<dbReference type="eggNOG" id="COG1215">
    <property type="taxonomic scope" value="Bacteria"/>
</dbReference>
<dbReference type="Gene3D" id="3.90.550.10">
    <property type="entry name" value="Spore Coat Polysaccharide Biosynthesis Protein SpsA, Chain A"/>
    <property type="match status" value="1"/>
</dbReference>
<keyword evidence="3" id="KW-1185">Reference proteome</keyword>
<dbReference type="KEGG" id="pbs:Plabr_4183"/>
<keyword evidence="2" id="KW-0808">Transferase</keyword>
<dbReference type="RefSeq" id="WP_013630462.1">
    <property type="nucleotide sequence ID" value="NC_015174.1"/>
</dbReference>
<dbReference type="GO" id="GO:0016740">
    <property type="term" value="F:transferase activity"/>
    <property type="evidence" value="ECO:0007669"/>
    <property type="project" value="UniProtKB-KW"/>
</dbReference>
<name>F0SI55_RUBBR</name>
<dbReference type="AlphaFoldDB" id="F0SI55"/>
<dbReference type="Proteomes" id="UP000006860">
    <property type="component" value="Chromosome"/>
</dbReference>
<dbReference type="InterPro" id="IPR050834">
    <property type="entry name" value="Glycosyltransf_2"/>
</dbReference>
<organism evidence="2 3">
    <name type="scientific">Rubinisphaera brasiliensis (strain ATCC 49424 / DSM 5305 / JCM 21570 / IAM 15109 / NBRC 103401 / IFAM 1448)</name>
    <name type="common">Planctomyces brasiliensis</name>
    <dbReference type="NCBI Taxonomy" id="756272"/>
    <lineage>
        <taxon>Bacteria</taxon>
        <taxon>Pseudomonadati</taxon>
        <taxon>Planctomycetota</taxon>
        <taxon>Planctomycetia</taxon>
        <taxon>Planctomycetales</taxon>
        <taxon>Planctomycetaceae</taxon>
        <taxon>Rubinisphaera</taxon>
    </lineage>
</organism>
<feature type="domain" description="Glycosyltransferase 2-like" evidence="1">
    <location>
        <begin position="12"/>
        <end position="118"/>
    </location>
</feature>
<dbReference type="SUPFAM" id="SSF53448">
    <property type="entry name" value="Nucleotide-diphospho-sugar transferases"/>
    <property type="match status" value="1"/>
</dbReference>
<proteinExistence type="predicted"/>
<dbReference type="CDD" id="cd00761">
    <property type="entry name" value="Glyco_tranf_GTA_type"/>
    <property type="match status" value="1"/>
</dbReference>
<dbReference type="STRING" id="756272.Plabr_4183"/>
<accession>F0SI55</accession>
<protein>
    <submittedName>
        <fullName evidence="2">Glycosyl transferase family 2</fullName>
    </submittedName>
</protein>
<evidence type="ECO:0000259" key="1">
    <source>
        <dbReference type="Pfam" id="PF00535"/>
    </source>
</evidence>
<dbReference type="InterPro" id="IPR001173">
    <property type="entry name" value="Glyco_trans_2-like"/>
</dbReference>
<dbReference type="PANTHER" id="PTHR43685:SF11">
    <property type="entry name" value="GLYCOSYLTRANSFERASE TAGX-RELATED"/>
    <property type="match status" value="1"/>
</dbReference>
<evidence type="ECO:0000313" key="2">
    <source>
        <dbReference type="EMBL" id="ADY61757.1"/>
    </source>
</evidence>
<dbReference type="PANTHER" id="PTHR43685">
    <property type="entry name" value="GLYCOSYLTRANSFERASE"/>
    <property type="match status" value="1"/>
</dbReference>
<dbReference type="OrthoDB" id="9772170at2"/>
<reference evidence="3" key="1">
    <citation type="submission" date="2011-02" db="EMBL/GenBank/DDBJ databases">
        <title>The complete genome of Planctomyces brasiliensis DSM 5305.</title>
        <authorList>
            <person name="Lucas S."/>
            <person name="Copeland A."/>
            <person name="Lapidus A."/>
            <person name="Bruce D."/>
            <person name="Goodwin L."/>
            <person name="Pitluck S."/>
            <person name="Kyrpides N."/>
            <person name="Mavromatis K."/>
            <person name="Pagani I."/>
            <person name="Ivanova N."/>
            <person name="Ovchinnikova G."/>
            <person name="Lu M."/>
            <person name="Detter J.C."/>
            <person name="Han C."/>
            <person name="Land M."/>
            <person name="Hauser L."/>
            <person name="Markowitz V."/>
            <person name="Cheng J.-F."/>
            <person name="Hugenholtz P."/>
            <person name="Woyke T."/>
            <person name="Wu D."/>
            <person name="Tindall B."/>
            <person name="Pomrenke H.G."/>
            <person name="Brambilla E."/>
            <person name="Klenk H.-P."/>
            <person name="Eisen J.A."/>
        </authorList>
    </citation>
    <scope>NUCLEOTIDE SEQUENCE [LARGE SCALE GENOMIC DNA]</scope>
    <source>
        <strain evidence="3">ATCC 49424 / DSM 5305 / JCM 21570 / NBRC 103401 / IFAM 1448</strain>
    </source>
</reference>
<gene>
    <name evidence="2" type="ordered locus">Plabr_4183</name>
</gene>
<dbReference type="InterPro" id="IPR029044">
    <property type="entry name" value="Nucleotide-diphossugar_trans"/>
</dbReference>
<dbReference type="HOGENOM" id="CLU_025996_0_0_0"/>
<sequence>MPCSTALPPLFSVIIPAYNCEHTLDETIRSVLSQSCKDFEIIVVDDGSSDHTPAIARAHKDVRLLQQDNQGPGAARNRGASEAKGEFLAFLDGDDLWFPWTLVNYRETIVTHQCDFLSGTAIEFTERAPSAHAGTLVTDSYDTYLTAGSRGLWIGTCGVAIRRTKFLAAGGFATNRANAEDSDLWLRLGDISPFVRVSQPFSFAYRRSPDSATGNHILSTMGAFSLLNNEISGKYPGGISRKHNRDCIIATHVRPVAVECARRGDIRNAWKLYWASARMQCRHWRVKFVLGAPILFLYHFTRRRIA</sequence>
<evidence type="ECO:0000313" key="3">
    <source>
        <dbReference type="Proteomes" id="UP000006860"/>
    </source>
</evidence>
<dbReference type="Pfam" id="PF00535">
    <property type="entry name" value="Glycos_transf_2"/>
    <property type="match status" value="1"/>
</dbReference>
<dbReference type="EMBL" id="CP002546">
    <property type="protein sequence ID" value="ADY61757.1"/>
    <property type="molecule type" value="Genomic_DNA"/>
</dbReference>